<sequence length="340" mass="39331">MGNIVLFAFLLYHMIVDNCVATIKKGDIGPMKIDRLVSMIMILLDKERIGAQELADMFEVSPRTIYRDIDTINMAGIPVRSTSGVGGGFEIMPNYKLDKKVFSTDDLSALLMGLSSLSNTVRGDELVNALAKVKSFIPADKAKDIELKANQIHIDLSPWMGNRNIQPYLEIVKTALQESRLLSFQYSAHHGNKTSRVVEPYQLVLKNSHWYFQGYCHKRSDYRLFKLSRISNLQIKEESFMPRDYQKPILEFSDILETIQTKIKIRIHKAVMDRVLDFCAYEEFAPDGDEYYIVDFPFIENDYYFDILLSFGNKCECLEPLYIRTEMKRRIHDIAVLYEN</sequence>
<evidence type="ECO:0000313" key="5">
    <source>
        <dbReference type="EMBL" id="SHE70489.1"/>
    </source>
</evidence>
<dbReference type="Proteomes" id="UP000068026">
    <property type="component" value="Chromosome"/>
</dbReference>
<reference evidence="4 6" key="1">
    <citation type="journal article" date="2016" name="Genome Announc.">
        <title>Complete Genome Sequence of the Amino Acid-Fermenting Clostridium propionicum X2 (DSM 1682).</title>
        <authorList>
            <person name="Poehlein A."/>
            <person name="Schlien K."/>
            <person name="Chowdhury N.P."/>
            <person name="Gottschalk G."/>
            <person name="Buckel W."/>
            <person name="Daniel R."/>
        </authorList>
    </citation>
    <scope>NUCLEOTIDE SEQUENCE [LARGE SCALE GENOMIC DNA]</scope>
    <source>
        <strain evidence="4 6">X2</strain>
    </source>
</reference>
<dbReference type="GO" id="GO:0003700">
    <property type="term" value="F:DNA-binding transcription factor activity"/>
    <property type="evidence" value="ECO:0007669"/>
    <property type="project" value="InterPro"/>
</dbReference>
<dbReference type="Pfam" id="PF25583">
    <property type="entry name" value="WCX"/>
    <property type="match status" value="1"/>
</dbReference>
<organism evidence="5 7">
    <name type="scientific">Anaerotignum propionicum DSM 1682</name>
    <dbReference type="NCBI Taxonomy" id="991789"/>
    <lineage>
        <taxon>Bacteria</taxon>
        <taxon>Bacillati</taxon>
        <taxon>Bacillota</taxon>
        <taxon>Clostridia</taxon>
        <taxon>Lachnospirales</taxon>
        <taxon>Anaerotignaceae</taxon>
        <taxon>Anaerotignum</taxon>
    </lineage>
</organism>
<dbReference type="InterPro" id="IPR026881">
    <property type="entry name" value="WYL_dom"/>
</dbReference>
<keyword evidence="1" id="KW-0805">Transcription regulation</keyword>
<evidence type="ECO:0000259" key="3">
    <source>
        <dbReference type="PROSITE" id="PS51000"/>
    </source>
</evidence>
<dbReference type="InterPro" id="IPR036390">
    <property type="entry name" value="WH_DNA-bd_sf"/>
</dbReference>
<dbReference type="EMBL" id="FQUA01000005">
    <property type="protein sequence ID" value="SHE70489.1"/>
    <property type="molecule type" value="Genomic_DNA"/>
</dbReference>
<reference evidence="6" key="2">
    <citation type="submission" date="2016-01" db="EMBL/GenBank/DDBJ databases">
        <authorList>
            <person name="Poehlein A."/>
            <person name="Schlien K."/>
            <person name="Gottschalk G."/>
            <person name="Buckel W."/>
            <person name="Daniel R."/>
        </authorList>
    </citation>
    <scope>NUCLEOTIDE SEQUENCE [LARGE SCALE GENOMIC DNA]</scope>
    <source>
        <strain evidence="6">X2</strain>
    </source>
</reference>
<gene>
    <name evidence="4" type="ORF">CPRO_19400</name>
    <name evidence="5" type="ORF">SAMN02745151_01541</name>
</gene>
<dbReference type="Proteomes" id="UP000184204">
    <property type="component" value="Unassembled WGS sequence"/>
</dbReference>
<dbReference type="InterPro" id="IPR001034">
    <property type="entry name" value="DeoR_HTH"/>
</dbReference>
<dbReference type="InterPro" id="IPR057727">
    <property type="entry name" value="WCX_dom"/>
</dbReference>
<keyword evidence="5" id="KW-0238">DNA-binding</keyword>
<reference evidence="7" key="4">
    <citation type="submission" date="2016-11" db="EMBL/GenBank/DDBJ databases">
        <authorList>
            <person name="Jaros S."/>
            <person name="Januszkiewicz K."/>
            <person name="Wedrychowicz H."/>
        </authorList>
    </citation>
    <scope>NUCLEOTIDE SEQUENCE [LARGE SCALE GENOMIC DNA]</scope>
    <source>
        <strain evidence="7">DSM 1682</strain>
    </source>
</reference>
<evidence type="ECO:0000313" key="7">
    <source>
        <dbReference type="Proteomes" id="UP000184204"/>
    </source>
</evidence>
<dbReference type="KEGG" id="cpro:CPRO_19400"/>
<dbReference type="PROSITE" id="PS51000">
    <property type="entry name" value="HTH_DEOR_2"/>
    <property type="match status" value="1"/>
</dbReference>
<proteinExistence type="predicted"/>
<evidence type="ECO:0000313" key="6">
    <source>
        <dbReference type="Proteomes" id="UP000068026"/>
    </source>
</evidence>
<dbReference type="PIRSF" id="PIRSF016838">
    <property type="entry name" value="PafC"/>
    <property type="match status" value="1"/>
</dbReference>
<dbReference type="PROSITE" id="PS52050">
    <property type="entry name" value="WYL"/>
    <property type="match status" value="1"/>
</dbReference>
<dbReference type="Gene3D" id="1.10.10.10">
    <property type="entry name" value="Winged helix-like DNA-binding domain superfamily/Winged helix DNA-binding domain"/>
    <property type="match status" value="1"/>
</dbReference>
<dbReference type="InterPro" id="IPR013196">
    <property type="entry name" value="HTH_11"/>
</dbReference>
<dbReference type="PANTHER" id="PTHR34580:SF1">
    <property type="entry name" value="PROTEIN PAFC"/>
    <property type="match status" value="1"/>
</dbReference>
<evidence type="ECO:0000313" key="4">
    <source>
        <dbReference type="EMBL" id="AMJ41522.1"/>
    </source>
</evidence>
<protein>
    <submittedName>
        <fullName evidence="4">HTH domain protein</fullName>
    </submittedName>
    <submittedName>
        <fullName evidence="5">Predicted DNA-binding transcriptional regulator YafY, contains an HTH and WYL domains</fullName>
    </submittedName>
</protein>
<dbReference type="InterPro" id="IPR028349">
    <property type="entry name" value="PafC-like"/>
</dbReference>
<reference evidence="5" key="3">
    <citation type="submission" date="2016-11" db="EMBL/GenBank/DDBJ databases">
        <authorList>
            <person name="Varghese N."/>
            <person name="Submissions S."/>
        </authorList>
    </citation>
    <scope>NUCLEOTIDE SEQUENCE</scope>
    <source>
        <strain evidence="5">DSM 1682</strain>
    </source>
</reference>
<dbReference type="AlphaFoldDB" id="A0A0X1U9B9"/>
<dbReference type="EMBL" id="CP014223">
    <property type="protein sequence ID" value="AMJ41522.1"/>
    <property type="molecule type" value="Genomic_DNA"/>
</dbReference>
<dbReference type="Pfam" id="PF13280">
    <property type="entry name" value="WYL"/>
    <property type="match status" value="1"/>
</dbReference>
<dbReference type="SUPFAM" id="SSF46785">
    <property type="entry name" value="Winged helix' DNA-binding domain"/>
    <property type="match status" value="1"/>
</dbReference>
<dbReference type="InterPro" id="IPR051534">
    <property type="entry name" value="CBASS_pafABC_assoc_protein"/>
</dbReference>
<accession>A0A0X1U9B9</accession>
<dbReference type="InterPro" id="IPR036388">
    <property type="entry name" value="WH-like_DNA-bd_sf"/>
</dbReference>
<dbReference type="Pfam" id="PF08279">
    <property type="entry name" value="HTH_11"/>
    <property type="match status" value="1"/>
</dbReference>
<feature type="domain" description="HTH deoR-type" evidence="3">
    <location>
        <begin position="32"/>
        <end position="87"/>
    </location>
</feature>
<dbReference type="GO" id="GO:0003677">
    <property type="term" value="F:DNA binding"/>
    <property type="evidence" value="ECO:0007669"/>
    <property type="project" value="UniProtKB-KW"/>
</dbReference>
<evidence type="ECO:0000256" key="2">
    <source>
        <dbReference type="ARBA" id="ARBA00023163"/>
    </source>
</evidence>
<name>A0A0X1U9B9_ANAPI</name>
<evidence type="ECO:0000256" key="1">
    <source>
        <dbReference type="ARBA" id="ARBA00023015"/>
    </source>
</evidence>
<keyword evidence="2" id="KW-0804">Transcription</keyword>
<keyword evidence="6" id="KW-1185">Reference proteome</keyword>
<dbReference type="PANTHER" id="PTHR34580">
    <property type="match status" value="1"/>
</dbReference>